<feature type="transmembrane region" description="Helical" evidence="8">
    <location>
        <begin position="254"/>
        <end position="273"/>
    </location>
</feature>
<comment type="caution">
    <text evidence="10">The sequence shown here is derived from an EMBL/GenBank/DDBJ whole genome shotgun (WGS) entry which is preliminary data.</text>
</comment>
<protein>
    <submittedName>
        <fullName evidence="10">Exopolysaccharide biosynthesis polyprenyl glycosylphosphotransferase</fullName>
    </submittedName>
</protein>
<evidence type="ECO:0000313" key="10">
    <source>
        <dbReference type="EMBL" id="PFG57017.1"/>
    </source>
</evidence>
<evidence type="ECO:0000256" key="3">
    <source>
        <dbReference type="ARBA" id="ARBA00022679"/>
    </source>
</evidence>
<name>A0A2A9FZW3_9PSEU</name>
<keyword evidence="3 10" id="KW-0808">Transferase</keyword>
<keyword evidence="5 8" id="KW-1133">Transmembrane helix</keyword>
<keyword evidence="4 8" id="KW-0812">Transmembrane</keyword>
<comment type="similarity">
    <text evidence="2">Belongs to the bacterial sugar transferase family.</text>
</comment>
<accession>A0A2A9FZW3</accession>
<feature type="domain" description="Bacterial sugar transferase" evidence="9">
    <location>
        <begin position="425"/>
        <end position="612"/>
    </location>
</feature>
<feature type="transmembrane region" description="Helical" evidence="8">
    <location>
        <begin position="163"/>
        <end position="184"/>
    </location>
</feature>
<dbReference type="NCBIfam" id="TIGR03025">
    <property type="entry name" value="EPS_sugtrans"/>
    <property type="match status" value="1"/>
</dbReference>
<evidence type="ECO:0000256" key="7">
    <source>
        <dbReference type="SAM" id="MobiDB-lite"/>
    </source>
</evidence>
<evidence type="ECO:0000259" key="9">
    <source>
        <dbReference type="Pfam" id="PF02397"/>
    </source>
</evidence>
<feature type="compositionally biased region" description="Low complexity" evidence="7">
    <location>
        <begin position="114"/>
        <end position="127"/>
    </location>
</feature>
<evidence type="ECO:0000256" key="5">
    <source>
        <dbReference type="ARBA" id="ARBA00022989"/>
    </source>
</evidence>
<dbReference type="RefSeq" id="WP_245914234.1">
    <property type="nucleotide sequence ID" value="NZ_PDJK01000001.1"/>
</dbReference>
<evidence type="ECO:0000256" key="8">
    <source>
        <dbReference type="SAM" id="Phobius"/>
    </source>
</evidence>
<dbReference type="AlphaFoldDB" id="A0A2A9FZW3"/>
<dbReference type="Pfam" id="PF02397">
    <property type="entry name" value="Bac_transf"/>
    <property type="match status" value="1"/>
</dbReference>
<feature type="region of interest" description="Disordered" evidence="7">
    <location>
        <begin position="114"/>
        <end position="158"/>
    </location>
</feature>
<dbReference type="InterPro" id="IPR003362">
    <property type="entry name" value="Bact_transf"/>
</dbReference>
<keyword evidence="6 8" id="KW-0472">Membrane</keyword>
<proteinExistence type="inferred from homology"/>
<dbReference type="InterPro" id="IPR017475">
    <property type="entry name" value="EPS_sugar_tfrase"/>
</dbReference>
<dbReference type="GO" id="GO:0016020">
    <property type="term" value="C:membrane"/>
    <property type="evidence" value="ECO:0007669"/>
    <property type="project" value="UniProtKB-SubCell"/>
</dbReference>
<feature type="transmembrane region" description="Helical" evidence="8">
    <location>
        <begin position="431"/>
        <end position="451"/>
    </location>
</feature>
<evidence type="ECO:0000256" key="6">
    <source>
        <dbReference type="ARBA" id="ARBA00023136"/>
    </source>
</evidence>
<keyword evidence="11" id="KW-1185">Reference proteome</keyword>
<reference evidence="10 11" key="1">
    <citation type="submission" date="2017-10" db="EMBL/GenBank/DDBJ databases">
        <title>Sequencing the genomes of 1000 actinobacteria strains.</title>
        <authorList>
            <person name="Klenk H.-P."/>
        </authorList>
    </citation>
    <scope>NUCLEOTIDE SEQUENCE [LARGE SCALE GENOMIC DNA]</scope>
    <source>
        <strain evidence="10 11">DSM 46092</strain>
    </source>
</reference>
<dbReference type="EMBL" id="PDJK01000001">
    <property type="protein sequence ID" value="PFG57017.1"/>
    <property type="molecule type" value="Genomic_DNA"/>
</dbReference>
<feature type="region of interest" description="Disordered" evidence="7">
    <location>
        <begin position="1"/>
        <end position="22"/>
    </location>
</feature>
<organism evidence="10 11">
    <name type="scientific">Amycolatopsis sulphurea</name>
    <dbReference type="NCBI Taxonomy" id="76022"/>
    <lineage>
        <taxon>Bacteria</taxon>
        <taxon>Bacillati</taxon>
        <taxon>Actinomycetota</taxon>
        <taxon>Actinomycetes</taxon>
        <taxon>Pseudonocardiales</taxon>
        <taxon>Pseudonocardiaceae</taxon>
        <taxon>Amycolatopsis</taxon>
    </lineage>
</organism>
<evidence type="ECO:0000256" key="1">
    <source>
        <dbReference type="ARBA" id="ARBA00004141"/>
    </source>
</evidence>
<dbReference type="PANTHER" id="PTHR30576">
    <property type="entry name" value="COLANIC BIOSYNTHESIS UDP-GLUCOSE LIPID CARRIER TRANSFERASE"/>
    <property type="match status" value="1"/>
</dbReference>
<evidence type="ECO:0000256" key="2">
    <source>
        <dbReference type="ARBA" id="ARBA00006464"/>
    </source>
</evidence>
<dbReference type="Proteomes" id="UP000243542">
    <property type="component" value="Unassembled WGS sequence"/>
</dbReference>
<sequence>MEQPVRPYAEGGEPKVPSIGPDGLPAAVRGVAGRSRPVDVAATGKPHIVDFASTGKPYPVDLAKTGKSRPVDLAKAGMPHSVDLAKAGKSRPADLATAGKPHLIDLATLTRGTGAAAPEAGPAADDGVLTSDGAPSAGVPDPVATEAPPAPPKSHPASWEKRYQATVVGSDLATSGVVIGISAFVIDRVAPQDMHAVGTALAVICALAVCRAWSGRMLGEGPEEYRTLGRGLIVAAVLVALGGLLFGALEVQPWVFIVVPALALVLFPQRYLLRRMLHRRRRRGDCLLPVLAAGSNATLSDLITCTRRESHVGWRVEAVCTPDGHGPDGKRDEVDGVPVVGTLEELSRHARRGGYRVVAITADQYWNPRRLQQLAWDLEGTSAEMVVAPMLMEVAGPRLNVSGVLGMPLLRVTAPAFTGGRRLVKEVVDRLGAALLLLLFSPLLLMIALAVKLGDGGPVLYRQGRVGKDGASFTMLKFRTMVPNAHLIRNTMDADNEGAGPLFKMKRDPRVTRVGGLLRRYSLDELPQLANVVSGRMSLVGPRPPLPEETARYAPHVRRRLLVKPGLTGLWQVSGRSDLTWAESVRLDLRYVEDWSLALDVAILWKTVRAVLAGQGAY</sequence>
<dbReference type="PANTHER" id="PTHR30576:SF10">
    <property type="entry name" value="SLL5057 PROTEIN"/>
    <property type="match status" value="1"/>
</dbReference>
<evidence type="ECO:0000256" key="4">
    <source>
        <dbReference type="ARBA" id="ARBA00022692"/>
    </source>
</evidence>
<evidence type="ECO:0000313" key="11">
    <source>
        <dbReference type="Proteomes" id="UP000243542"/>
    </source>
</evidence>
<comment type="subcellular location">
    <subcellularLocation>
        <location evidence="1">Membrane</location>
        <topology evidence="1">Multi-pass membrane protein</topology>
    </subcellularLocation>
</comment>
<feature type="transmembrane region" description="Helical" evidence="8">
    <location>
        <begin position="227"/>
        <end position="248"/>
    </location>
</feature>
<feature type="transmembrane region" description="Helical" evidence="8">
    <location>
        <begin position="196"/>
        <end position="215"/>
    </location>
</feature>
<dbReference type="GO" id="GO:0016780">
    <property type="term" value="F:phosphotransferase activity, for other substituted phosphate groups"/>
    <property type="evidence" value="ECO:0007669"/>
    <property type="project" value="TreeGrafter"/>
</dbReference>
<gene>
    <name evidence="10" type="ORF">ATK36_0563</name>
</gene>